<feature type="transmembrane region" description="Helical" evidence="9">
    <location>
        <begin position="103"/>
        <end position="122"/>
    </location>
</feature>
<evidence type="ECO:0000256" key="3">
    <source>
        <dbReference type="ARBA" id="ARBA00022692"/>
    </source>
</evidence>
<evidence type="ECO:0000256" key="2">
    <source>
        <dbReference type="ARBA" id="ARBA00009172"/>
    </source>
</evidence>
<dbReference type="Pfam" id="PF05978">
    <property type="entry name" value="UNC-93"/>
    <property type="match status" value="1"/>
</dbReference>
<feature type="transmembrane region" description="Helical" evidence="9">
    <location>
        <begin position="186"/>
        <end position="205"/>
    </location>
</feature>
<feature type="transmembrane region" description="Helical" evidence="9">
    <location>
        <begin position="249"/>
        <end position="268"/>
    </location>
</feature>
<dbReference type="GO" id="GO:0016020">
    <property type="term" value="C:membrane"/>
    <property type="evidence" value="ECO:0007669"/>
    <property type="project" value="UniProtKB-SubCell"/>
</dbReference>
<comment type="caution">
    <text evidence="10">The sequence shown here is derived from an EMBL/GenBank/DDBJ whole genome shotgun (WGS) entry which is preliminary data.</text>
</comment>
<feature type="non-terminal residue" evidence="10">
    <location>
        <position position="1"/>
    </location>
</feature>
<evidence type="ECO:0000313" key="11">
    <source>
        <dbReference type="Proteomes" id="UP000605970"/>
    </source>
</evidence>
<accession>A0A8S9ZBA1</accession>
<keyword evidence="5 9" id="KW-0472">Membrane</keyword>
<keyword evidence="11" id="KW-1185">Reference proteome</keyword>
<protein>
    <recommendedName>
        <fullName evidence="7">UNC93-like protein MFSD11</fullName>
    </recommendedName>
    <alternativeName>
        <fullName evidence="8">Major facilitator superfamily domain-containing protein 11</fullName>
    </alternativeName>
</protein>
<feature type="transmembrane region" description="Helical" evidence="9">
    <location>
        <begin position="75"/>
        <end position="97"/>
    </location>
</feature>
<evidence type="ECO:0000256" key="4">
    <source>
        <dbReference type="ARBA" id="ARBA00022989"/>
    </source>
</evidence>
<dbReference type="Proteomes" id="UP000605970">
    <property type="component" value="Unassembled WGS sequence"/>
</dbReference>
<sequence>LNPHTRNVLQLGLGFFFIFLAFNSQGFIEESVLDSFTGRVDKHAGYTSLSIIYASFTLCNFVAPPIIKFLGTRTSLVVSGSVYILFLSGFLSIHQWFLYDTSALLGLAAAVLWTAQGKYLTLNSNAQNAGRNSSLFLCFAQSCLSCGGLFLLVVFLLNPDDTNQIQSSSSNSSITTNAFTPETIRLLYSFFTGIALVGVVVLSLLPPAQRVNNENENQKQHSFKKEENEDKFLLAEIQSIFRIAKTPKMVALGIVFANTGILLSFWSSVFPTSIINTLVLQSQFSPKVLIALNGIVKGAGQPFLSLMFERLQLDRVRKSRIIFVGALIQFSAVALCFINLPDASPLNRTDGDGIISPRVWIALLCGFLLSFGDACWTTQIFAFLITNYPTQSAQAFALLKFYQSLLTSLLFFFSGYMSLHWHLFILLISGAIGYWAFSLAERMELISEKRQRVADKIDSITYG</sequence>
<dbReference type="InterPro" id="IPR051617">
    <property type="entry name" value="UNC-93-like_regulator"/>
</dbReference>
<evidence type="ECO:0000256" key="6">
    <source>
        <dbReference type="ARBA" id="ARBA00023180"/>
    </source>
</evidence>
<feature type="transmembrane region" description="Helical" evidence="9">
    <location>
        <begin position="421"/>
        <end position="440"/>
    </location>
</feature>
<gene>
    <name evidence="10" type="ORF">Mgra_00009470</name>
</gene>
<keyword evidence="3 9" id="KW-0812">Transmembrane</keyword>
<evidence type="ECO:0000256" key="5">
    <source>
        <dbReference type="ARBA" id="ARBA00023136"/>
    </source>
</evidence>
<dbReference type="SUPFAM" id="SSF103473">
    <property type="entry name" value="MFS general substrate transporter"/>
    <property type="match status" value="1"/>
</dbReference>
<feature type="transmembrane region" description="Helical" evidence="9">
    <location>
        <begin position="44"/>
        <end position="63"/>
    </location>
</feature>
<keyword evidence="6" id="KW-0325">Glycoprotein</keyword>
<evidence type="ECO:0000256" key="1">
    <source>
        <dbReference type="ARBA" id="ARBA00004141"/>
    </source>
</evidence>
<feature type="transmembrane region" description="Helical" evidence="9">
    <location>
        <begin position="288"/>
        <end position="308"/>
    </location>
</feature>
<feature type="transmembrane region" description="Helical" evidence="9">
    <location>
        <begin position="7"/>
        <end position="24"/>
    </location>
</feature>
<dbReference type="Gene3D" id="1.20.1250.20">
    <property type="entry name" value="MFS general substrate transporter like domains"/>
    <property type="match status" value="1"/>
</dbReference>
<evidence type="ECO:0000256" key="9">
    <source>
        <dbReference type="SAM" id="Phobius"/>
    </source>
</evidence>
<feature type="transmembrane region" description="Helical" evidence="9">
    <location>
        <begin position="134"/>
        <end position="157"/>
    </location>
</feature>
<feature type="transmembrane region" description="Helical" evidence="9">
    <location>
        <begin position="397"/>
        <end position="415"/>
    </location>
</feature>
<evidence type="ECO:0000313" key="10">
    <source>
        <dbReference type="EMBL" id="KAF7627236.1"/>
    </source>
</evidence>
<keyword evidence="4 9" id="KW-1133">Transmembrane helix</keyword>
<dbReference type="InterPro" id="IPR036259">
    <property type="entry name" value="MFS_trans_sf"/>
</dbReference>
<dbReference type="OrthoDB" id="196103at2759"/>
<dbReference type="AlphaFoldDB" id="A0A8S9ZBA1"/>
<organism evidence="10 11">
    <name type="scientific">Meloidogyne graminicola</name>
    <dbReference type="NCBI Taxonomy" id="189291"/>
    <lineage>
        <taxon>Eukaryota</taxon>
        <taxon>Metazoa</taxon>
        <taxon>Ecdysozoa</taxon>
        <taxon>Nematoda</taxon>
        <taxon>Chromadorea</taxon>
        <taxon>Rhabditida</taxon>
        <taxon>Tylenchina</taxon>
        <taxon>Tylenchomorpha</taxon>
        <taxon>Tylenchoidea</taxon>
        <taxon>Meloidogynidae</taxon>
        <taxon>Meloidogyninae</taxon>
        <taxon>Meloidogyne</taxon>
    </lineage>
</organism>
<dbReference type="InterPro" id="IPR010291">
    <property type="entry name" value="Ion_channel_UNC-93"/>
</dbReference>
<feature type="transmembrane region" description="Helical" evidence="9">
    <location>
        <begin position="320"/>
        <end position="340"/>
    </location>
</feature>
<name>A0A8S9ZBA1_9BILA</name>
<dbReference type="PANTHER" id="PTHR23294:SF0">
    <property type="entry name" value="UNC93-LIKE PROTEIN MFSD11"/>
    <property type="match status" value="1"/>
</dbReference>
<evidence type="ECO:0000256" key="7">
    <source>
        <dbReference type="ARBA" id="ARBA00040302"/>
    </source>
</evidence>
<evidence type="ECO:0000256" key="8">
    <source>
        <dbReference type="ARBA" id="ARBA00041910"/>
    </source>
</evidence>
<proteinExistence type="inferred from homology"/>
<dbReference type="PANTHER" id="PTHR23294">
    <property type="entry name" value="ET TRANSLATION PRODUCT-RELATED"/>
    <property type="match status" value="1"/>
</dbReference>
<comment type="subcellular location">
    <subcellularLocation>
        <location evidence="1">Membrane</location>
        <topology evidence="1">Multi-pass membrane protein</topology>
    </subcellularLocation>
</comment>
<comment type="similarity">
    <text evidence="2">Belongs to the unc-93 family.</text>
</comment>
<reference evidence="10" key="1">
    <citation type="journal article" date="2020" name="Ecol. Evol.">
        <title>Genome structure and content of the rice root-knot nematode (Meloidogyne graminicola).</title>
        <authorList>
            <person name="Phan N.T."/>
            <person name="Danchin E.G.J."/>
            <person name="Klopp C."/>
            <person name="Perfus-Barbeoch L."/>
            <person name="Kozlowski D.K."/>
            <person name="Koutsovoulos G.D."/>
            <person name="Lopez-Roques C."/>
            <person name="Bouchez O."/>
            <person name="Zahm M."/>
            <person name="Besnard G."/>
            <person name="Bellafiore S."/>
        </authorList>
    </citation>
    <scope>NUCLEOTIDE SEQUENCE</scope>
    <source>
        <strain evidence="10">VN-18</strain>
    </source>
</reference>
<feature type="transmembrane region" description="Helical" evidence="9">
    <location>
        <begin position="360"/>
        <end position="385"/>
    </location>
</feature>
<dbReference type="EMBL" id="JABEBT010000159">
    <property type="protein sequence ID" value="KAF7627236.1"/>
    <property type="molecule type" value="Genomic_DNA"/>
</dbReference>